<evidence type="ECO:0000313" key="18">
    <source>
        <dbReference type="EMBL" id="OEY91521.1"/>
    </source>
</evidence>
<evidence type="ECO:0000256" key="15">
    <source>
        <dbReference type="PROSITE-ProRule" id="PRU10144"/>
    </source>
</evidence>
<feature type="domain" description="Secretin/TonB short N-terminal" evidence="17">
    <location>
        <begin position="19"/>
        <end position="69"/>
    </location>
</feature>
<dbReference type="GO" id="GO:0038023">
    <property type="term" value="F:signaling receptor activity"/>
    <property type="evidence" value="ECO:0007669"/>
    <property type="project" value="InterPro"/>
</dbReference>
<dbReference type="InterPro" id="IPR010105">
    <property type="entry name" value="TonB_sidphr_rcpt"/>
</dbReference>
<keyword evidence="6 14" id="KW-0812">Transmembrane</keyword>
<evidence type="ECO:0000313" key="19">
    <source>
        <dbReference type="Proteomes" id="UP000185895"/>
    </source>
</evidence>
<dbReference type="PANTHER" id="PTHR32552:SF82">
    <property type="entry name" value="FCUA PROTEIN"/>
    <property type="match status" value="1"/>
</dbReference>
<gene>
    <name evidence="18" type="ORF">BJI46_06825</name>
</gene>
<dbReference type="AlphaFoldDB" id="A0A1E7QWT0"/>
<comment type="caution">
    <text evidence="18">The sequence shown here is derived from an EMBL/GenBank/DDBJ whole genome shotgun (WGS) entry which is preliminary data.</text>
</comment>
<dbReference type="PROSITE" id="PS01156">
    <property type="entry name" value="TONB_DEPENDENT_REC_2"/>
    <property type="match status" value="1"/>
</dbReference>
<dbReference type="Proteomes" id="UP000185895">
    <property type="component" value="Unassembled WGS sequence"/>
</dbReference>
<dbReference type="GO" id="GO:0015344">
    <property type="term" value="F:siderophore uptake transmembrane transporter activity"/>
    <property type="evidence" value="ECO:0007669"/>
    <property type="project" value="TreeGrafter"/>
</dbReference>
<evidence type="ECO:0000256" key="8">
    <source>
        <dbReference type="ARBA" id="ARBA00023004"/>
    </source>
</evidence>
<evidence type="ECO:0000256" key="7">
    <source>
        <dbReference type="ARBA" id="ARBA00022729"/>
    </source>
</evidence>
<dbReference type="SUPFAM" id="SSF56935">
    <property type="entry name" value="Porins"/>
    <property type="match status" value="1"/>
</dbReference>
<dbReference type="PROSITE" id="PS52016">
    <property type="entry name" value="TONB_DEPENDENT_REC_3"/>
    <property type="match status" value="1"/>
</dbReference>
<keyword evidence="4 14" id="KW-1134">Transmembrane beta strand</keyword>
<evidence type="ECO:0000256" key="13">
    <source>
        <dbReference type="ARBA" id="ARBA00023237"/>
    </source>
</evidence>
<evidence type="ECO:0000256" key="3">
    <source>
        <dbReference type="ARBA" id="ARBA00022448"/>
    </source>
</evidence>
<dbReference type="GO" id="GO:0015891">
    <property type="term" value="P:siderophore transport"/>
    <property type="evidence" value="ECO:0007669"/>
    <property type="project" value="InterPro"/>
</dbReference>
<accession>A0A1E7QWT0</accession>
<feature type="short sequence motif" description="TonB C-terminal box" evidence="15">
    <location>
        <begin position="753"/>
        <end position="770"/>
    </location>
</feature>
<dbReference type="GO" id="GO:0009279">
    <property type="term" value="C:cell outer membrane"/>
    <property type="evidence" value="ECO:0007669"/>
    <property type="project" value="UniProtKB-SubCell"/>
</dbReference>
<dbReference type="CDD" id="cd01347">
    <property type="entry name" value="ligand_gated_channel"/>
    <property type="match status" value="1"/>
</dbReference>
<dbReference type="Gene3D" id="3.55.50.30">
    <property type="match status" value="1"/>
</dbReference>
<protein>
    <recommendedName>
        <fullName evidence="17">Secretin/TonB short N-terminal domain-containing protein</fullName>
    </recommendedName>
</protein>
<evidence type="ECO:0000256" key="12">
    <source>
        <dbReference type="ARBA" id="ARBA00023170"/>
    </source>
</evidence>
<keyword evidence="19" id="KW-1185">Reference proteome</keyword>
<dbReference type="Pfam" id="PF00593">
    <property type="entry name" value="TonB_dep_Rec_b-barrel"/>
    <property type="match status" value="1"/>
</dbReference>
<comment type="subcellular location">
    <subcellularLocation>
        <location evidence="1 14">Cell outer membrane</location>
        <topology evidence="1 14">Multi-pass membrane protein</topology>
    </subcellularLocation>
</comment>
<evidence type="ECO:0000256" key="2">
    <source>
        <dbReference type="ARBA" id="ARBA00009810"/>
    </source>
</evidence>
<keyword evidence="3 14" id="KW-0813">Transport</keyword>
<dbReference type="InterPro" id="IPR037066">
    <property type="entry name" value="Plug_dom_sf"/>
</dbReference>
<keyword evidence="13 14" id="KW-0998">Cell outer membrane</keyword>
<dbReference type="PANTHER" id="PTHR32552">
    <property type="entry name" value="FERRICHROME IRON RECEPTOR-RELATED"/>
    <property type="match status" value="1"/>
</dbReference>
<organism evidence="18 19">
    <name type="scientific">Acinetobacter qingfengensis</name>
    <dbReference type="NCBI Taxonomy" id="1262585"/>
    <lineage>
        <taxon>Bacteria</taxon>
        <taxon>Pseudomonadati</taxon>
        <taxon>Pseudomonadota</taxon>
        <taxon>Gammaproteobacteria</taxon>
        <taxon>Moraxellales</taxon>
        <taxon>Moraxellaceae</taxon>
        <taxon>Acinetobacter</taxon>
    </lineage>
</organism>
<proteinExistence type="inferred from homology"/>
<dbReference type="Gene3D" id="2.40.170.20">
    <property type="entry name" value="TonB-dependent receptor, beta-barrel domain"/>
    <property type="match status" value="1"/>
</dbReference>
<dbReference type="InterPro" id="IPR012910">
    <property type="entry name" value="Plug_dom"/>
</dbReference>
<reference evidence="18 19" key="1">
    <citation type="submission" date="2016-09" db="EMBL/GenBank/DDBJ databases">
        <authorList>
            <person name="Capua I."/>
            <person name="De Benedictis P."/>
            <person name="Joannis T."/>
            <person name="Lombin L.H."/>
            <person name="Cattoli G."/>
        </authorList>
    </citation>
    <scope>NUCLEOTIDE SEQUENCE [LARGE SCALE GENOMIC DNA]</scope>
    <source>
        <strain evidence="18 19">ANC 4671</strain>
    </source>
</reference>
<keyword evidence="8" id="KW-0408">Iron</keyword>
<evidence type="ECO:0000256" key="14">
    <source>
        <dbReference type="PROSITE-ProRule" id="PRU01360"/>
    </source>
</evidence>
<evidence type="ECO:0000256" key="6">
    <source>
        <dbReference type="ARBA" id="ARBA00022692"/>
    </source>
</evidence>
<dbReference type="Pfam" id="PF07715">
    <property type="entry name" value="Plug"/>
    <property type="match status" value="1"/>
</dbReference>
<keyword evidence="7" id="KW-0732">Signal</keyword>
<evidence type="ECO:0000256" key="5">
    <source>
        <dbReference type="ARBA" id="ARBA00022496"/>
    </source>
</evidence>
<dbReference type="InterPro" id="IPR039426">
    <property type="entry name" value="TonB-dep_rcpt-like"/>
</dbReference>
<evidence type="ECO:0000259" key="17">
    <source>
        <dbReference type="SMART" id="SM00965"/>
    </source>
</evidence>
<comment type="similarity">
    <text evidence="2 14 16">Belongs to the TonB-dependent receptor family.</text>
</comment>
<evidence type="ECO:0000256" key="1">
    <source>
        <dbReference type="ARBA" id="ARBA00004571"/>
    </source>
</evidence>
<dbReference type="InterPro" id="IPR010917">
    <property type="entry name" value="TonB_rcpt_CS"/>
</dbReference>
<keyword evidence="9" id="KW-0406">Ion transport</keyword>
<evidence type="ECO:0000256" key="4">
    <source>
        <dbReference type="ARBA" id="ARBA00022452"/>
    </source>
</evidence>
<dbReference type="SMART" id="SM00965">
    <property type="entry name" value="STN"/>
    <property type="match status" value="1"/>
</dbReference>
<evidence type="ECO:0000256" key="9">
    <source>
        <dbReference type="ARBA" id="ARBA00023065"/>
    </source>
</evidence>
<keyword evidence="11 14" id="KW-0472">Membrane</keyword>
<evidence type="ECO:0000256" key="16">
    <source>
        <dbReference type="RuleBase" id="RU003357"/>
    </source>
</evidence>
<sequence>MPAAALDQVLTRFAAQAGVSLAFDQATVSRFKSSGLSGRYTIEQGFQQILTNSPYRIQKTANGYLLVSKAQSSDRPHYVGELKQIDVNAKGNSTPQTVAQLPALTVEANQDTVFDGQIAQNSRMGLLGTKKIIDIPFNVSSYTAESIENQHAITVADALAKEASIQSTHSSGGFLDSFMIRGFPIGEGNLGEIAWDGQYGVAPNYRLLTSYIDRVEVLKGPSAMLYGMSPNSGVGGAINIVPKRATTNDLNRITTDYTSHSNIGVHTDLSRRFGDEKQFGARLNVSHHDGDTAIKNQSRKLSTIALALDYKNNKLDSTIDLVWQREHFDNPVRPYYLSANVSLPAAPDGKYSAAQPWGWSTVKDTSFASHNTYHLNDNHAFFLNIGGAQSRVERLSDQTISIINEAGDTQSAMRYGIFNVDRFTIDTGLRSHFKTGNIAHEIVFQANKYQDKYAMSLPSGPTVYSNLYSPVTQTVQNLNIPESAPLNSRSNLSGFGIADTLSMFDQKFLLTLGLRQQYVESQNYTSSTPKYSEHALTPLVAAVYKINDNLSIYANHIQGLSKGDTAPDTALNSGEVFAPYKAKQYEIGIKYDDNRNFASLNAFQITKPSGQLINGYYSSNAEQQNTGVELSVRSTLTSALSAYTNLTYIDAELTKTNSESTQGNQAVGVPEWQANLGAEWTFSTLPLVIGGHFSYVDQQPINQSNTQYLPSWSKVDLNARYTAKIANKEVILRANLLNAFNKKYWSGIASYSTIALGAPRTLALSATVDF</sequence>
<dbReference type="STRING" id="1262585.BJI46_06825"/>
<dbReference type="NCBIfam" id="TIGR01783">
    <property type="entry name" value="TonB-siderophor"/>
    <property type="match status" value="1"/>
</dbReference>
<name>A0A1E7QWT0_9GAMM</name>
<dbReference type="EMBL" id="MKKK01000074">
    <property type="protein sequence ID" value="OEY91521.1"/>
    <property type="molecule type" value="Genomic_DNA"/>
</dbReference>
<keyword evidence="10 16" id="KW-0798">TonB box</keyword>
<dbReference type="InterPro" id="IPR000531">
    <property type="entry name" value="Beta-barrel_TonB"/>
</dbReference>
<evidence type="ECO:0000256" key="10">
    <source>
        <dbReference type="ARBA" id="ARBA00023077"/>
    </source>
</evidence>
<evidence type="ECO:0000256" key="11">
    <source>
        <dbReference type="ARBA" id="ARBA00023136"/>
    </source>
</evidence>
<keyword evidence="12" id="KW-0675">Receptor</keyword>
<dbReference type="Pfam" id="PF07660">
    <property type="entry name" value="STN"/>
    <property type="match status" value="1"/>
</dbReference>
<dbReference type="InterPro" id="IPR036942">
    <property type="entry name" value="Beta-barrel_TonB_sf"/>
</dbReference>
<dbReference type="Gene3D" id="2.170.130.10">
    <property type="entry name" value="TonB-dependent receptor, plug domain"/>
    <property type="match status" value="1"/>
</dbReference>
<dbReference type="InterPro" id="IPR011662">
    <property type="entry name" value="Secretin/TonB_short_N"/>
</dbReference>
<keyword evidence="5" id="KW-0410">Iron transport</keyword>